<dbReference type="RefSeq" id="WP_149334171.1">
    <property type="nucleotide sequence ID" value="NZ_QOVF01000008.1"/>
</dbReference>
<keyword evidence="1" id="KW-0808">Transferase</keyword>
<reference evidence="1 2" key="1">
    <citation type="submission" date="2018-07" db="EMBL/GenBank/DDBJ databases">
        <title>Pseudomonas laoshanensis sp. nov., isolated from soil.</title>
        <authorList>
            <person name="Sun J."/>
            <person name="Yu L."/>
            <person name="Wang M."/>
            <person name="Zhang C."/>
        </authorList>
    </citation>
    <scope>NUCLEOTIDE SEQUENCE [LARGE SCALE GENOMIC DNA]</scope>
    <source>
        <strain evidence="1 2">Y22</strain>
    </source>
</reference>
<protein>
    <submittedName>
        <fullName evidence="1">Glycosyl transferase family 2</fullName>
    </submittedName>
</protein>
<dbReference type="SUPFAM" id="SSF53448">
    <property type="entry name" value="Nucleotide-diphospho-sugar transferases"/>
    <property type="match status" value="1"/>
</dbReference>
<evidence type="ECO:0000313" key="1">
    <source>
        <dbReference type="EMBL" id="KAA0691302.1"/>
    </source>
</evidence>
<proteinExistence type="predicted"/>
<keyword evidence="2" id="KW-1185">Reference proteome</keyword>
<dbReference type="InterPro" id="IPR029044">
    <property type="entry name" value="Nucleotide-diphossugar_trans"/>
</dbReference>
<name>A0A7V7GP02_9GAMM</name>
<dbReference type="OrthoDB" id="5180856at2"/>
<comment type="caution">
    <text evidence="1">The sequence shown here is derived from an EMBL/GenBank/DDBJ whole genome shotgun (WGS) entry which is preliminary data.</text>
</comment>
<dbReference type="PANTHER" id="PTHR33604">
    <property type="entry name" value="OSJNBA0004B13.7 PROTEIN"/>
    <property type="match status" value="1"/>
</dbReference>
<dbReference type="GO" id="GO:0016740">
    <property type="term" value="F:transferase activity"/>
    <property type="evidence" value="ECO:0007669"/>
    <property type="project" value="UniProtKB-KW"/>
</dbReference>
<sequence>MTPSLPTIIVIGYNRPASLSRLLGSLRNAHFPAGNVRLIISLDNSGMLEPLEVAKAFEWPHGDKRIIAHETRLGLRNHVLSCGDLTEEYGDVLVLEDDLFVSPFFYEYTSAALDFYAEDPAIAGISLYSQQFNQTANLPFMPVDNGDADVYFMQLAASWGQAWSRRQWLGFRQWMQEHGTDITNIANIPADILSWPDSSWLKLYNAYIISRNKFFVYPYRSLTTNFGDPGQHFNIASSRFQVPVQQRSMTHQFVPLGASLAIYDAFCEISPESIKMQNPLLAKYDFTVNLYGCKHHNDGLQLARSNRQGLHNFSLSMKPMELSVMHNVEGEGISLIEPSSATSYASSAEAEYGMYRFFYKFPSPRIILSGLLERVQLIVSRSGSR</sequence>
<organism evidence="1 2">
    <name type="scientific">Halopseudomonas laoshanensis</name>
    <dbReference type="NCBI Taxonomy" id="2268758"/>
    <lineage>
        <taxon>Bacteria</taxon>
        <taxon>Pseudomonadati</taxon>
        <taxon>Pseudomonadota</taxon>
        <taxon>Gammaproteobacteria</taxon>
        <taxon>Pseudomonadales</taxon>
        <taxon>Pseudomonadaceae</taxon>
        <taxon>Halopseudomonas</taxon>
    </lineage>
</organism>
<dbReference type="EMBL" id="QOVF01000008">
    <property type="protein sequence ID" value="KAA0691302.1"/>
    <property type="molecule type" value="Genomic_DNA"/>
</dbReference>
<dbReference type="Proteomes" id="UP000463138">
    <property type="component" value="Unassembled WGS sequence"/>
</dbReference>
<accession>A0A7V7GP02</accession>
<gene>
    <name evidence="1" type="ORF">DT594_17120</name>
</gene>
<dbReference type="Gene3D" id="3.90.550.10">
    <property type="entry name" value="Spore Coat Polysaccharide Biosynthesis Protein SpsA, Chain A"/>
    <property type="match status" value="1"/>
</dbReference>
<evidence type="ECO:0000313" key="2">
    <source>
        <dbReference type="Proteomes" id="UP000463138"/>
    </source>
</evidence>
<dbReference type="PANTHER" id="PTHR33604:SF3">
    <property type="entry name" value="OSJNBA0004B13.7 PROTEIN"/>
    <property type="match status" value="1"/>
</dbReference>
<dbReference type="AlphaFoldDB" id="A0A7V7GP02"/>